<dbReference type="EMBL" id="JACHFD010000004">
    <property type="protein sequence ID" value="MBB5350934.1"/>
    <property type="molecule type" value="Genomic_DNA"/>
</dbReference>
<protein>
    <submittedName>
        <fullName evidence="1">Uncharacterized protein</fullName>
    </submittedName>
</protein>
<gene>
    <name evidence="1" type="ORF">HNR46_001168</name>
</gene>
<comment type="caution">
    <text evidence="1">The sequence shown here is derived from an EMBL/GenBank/DDBJ whole genome shotgun (WGS) entry which is preliminary data.</text>
</comment>
<sequence length="96" mass="11293">MFESRDTPAEGQLEFWIEIRRLPTAIASTFYRNLGIDLSVIEANASLRDLVHRNTEEQYWEYMKRLAAEEGIDPGDTKAVRRFDKMRKSRRTNIAE</sequence>
<evidence type="ECO:0000313" key="2">
    <source>
        <dbReference type="Proteomes" id="UP000557717"/>
    </source>
</evidence>
<dbReference type="RefSeq" id="WP_184016653.1">
    <property type="nucleotide sequence ID" value="NZ_JACHFD010000004.1"/>
</dbReference>
<accession>A0A840V5N0</accession>
<dbReference type="AlphaFoldDB" id="A0A840V5N0"/>
<dbReference type="Proteomes" id="UP000557717">
    <property type="component" value="Unassembled WGS sequence"/>
</dbReference>
<name>A0A840V5N0_9BACT</name>
<proteinExistence type="predicted"/>
<evidence type="ECO:0000313" key="1">
    <source>
        <dbReference type="EMBL" id="MBB5350934.1"/>
    </source>
</evidence>
<reference evidence="1 2" key="1">
    <citation type="submission" date="2020-08" db="EMBL/GenBank/DDBJ databases">
        <title>Genomic Encyclopedia of Type Strains, Phase IV (KMG-IV): sequencing the most valuable type-strain genomes for metagenomic binning, comparative biology and taxonomic classification.</title>
        <authorList>
            <person name="Goeker M."/>
        </authorList>
    </citation>
    <scope>NUCLEOTIDE SEQUENCE [LARGE SCALE GENOMIC DNA]</scope>
    <source>
        <strain evidence="1 2">YC6886</strain>
    </source>
</reference>
<organism evidence="1 2">
    <name type="scientific">Haloferula luteola</name>
    <dbReference type="NCBI Taxonomy" id="595692"/>
    <lineage>
        <taxon>Bacteria</taxon>
        <taxon>Pseudomonadati</taxon>
        <taxon>Verrucomicrobiota</taxon>
        <taxon>Verrucomicrobiia</taxon>
        <taxon>Verrucomicrobiales</taxon>
        <taxon>Verrucomicrobiaceae</taxon>
        <taxon>Haloferula</taxon>
    </lineage>
</organism>
<keyword evidence="2" id="KW-1185">Reference proteome</keyword>